<comment type="similarity">
    <text evidence="1">Belongs to the AHA1 family.</text>
</comment>
<feature type="domain" description="Activator of Hsp90 ATPase homologue 1/2-like C-terminal" evidence="2">
    <location>
        <begin position="23"/>
        <end position="159"/>
    </location>
</feature>
<name>A0A2S1RA52_9ACTN</name>
<protein>
    <submittedName>
        <fullName evidence="3">ATPase</fullName>
    </submittedName>
</protein>
<dbReference type="Gene3D" id="3.30.530.20">
    <property type="match status" value="2"/>
</dbReference>
<dbReference type="InterPro" id="IPR013538">
    <property type="entry name" value="ASHA1/2-like_C"/>
</dbReference>
<dbReference type="Proteomes" id="UP000244928">
    <property type="component" value="Chromosome"/>
</dbReference>
<sequence length="327" mass="36314">MPVTSVDKDLDQLTLTIVAEFPVSVRRLWDAYVDPRQIERFWGPPTWPATFTRHDVFPGGRTDYYMTGPDGSRARGYWEFLAVDEGRSFEVLDGFTRDDGAPDTDLPTTRMVFTFEATDAGSRLTTTSHFGSLSELEQLVAMGMEEGTREAMSQIDAVVGDDATFAADTGTRTQHLDDRTVRFTRVLRGTPQQIWDAHHDPAVLDRWFHGPDGWALVGCRVASEPGQTTRFEWAPEEGVEGEPFALTGELLETDPPHREVFTEAMEGADAPPTRNEQTLTAVEGGTLLTLVITYASAELREMILDTGMVDGMEVGYRRLESEVLSAA</sequence>
<dbReference type="CDD" id="cd07814">
    <property type="entry name" value="SRPBCC_CalC_Aha1-like"/>
    <property type="match status" value="1"/>
</dbReference>
<evidence type="ECO:0000259" key="2">
    <source>
        <dbReference type="Pfam" id="PF08327"/>
    </source>
</evidence>
<evidence type="ECO:0000256" key="1">
    <source>
        <dbReference type="ARBA" id="ARBA00006817"/>
    </source>
</evidence>
<dbReference type="Pfam" id="PF08327">
    <property type="entry name" value="AHSA1"/>
    <property type="match status" value="2"/>
</dbReference>
<dbReference type="KEGG" id="dlu:A6035_14385"/>
<gene>
    <name evidence="3" type="ORF">A6035_14385</name>
</gene>
<dbReference type="EMBL" id="CP015449">
    <property type="protein sequence ID" value="AWH93168.1"/>
    <property type="molecule type" value="Genomic_DNA"/>
</dbReference>
<dbReference type="RefSeq" id="WP_108848521.1">
    <property type="nucleotide sequence ID" value="NZ_CP015449.1"/>
</dbReference>
<organism evidence="3 4">
    <name type="scientific">Dietzia lutea</name>
    <dbReference type="NCBI Taxonomy" id="546160"/>
    <lineage>
        <taxon>Bacteria</taxon>
        <taxon>Bacillati</taxon>
        <taxon>Actinomycetota</taxon>
        <taxon>Actinomycetes</taxon>
        <taxon>Mycobacteriales</taxon>
        <taxon>Dietziaceae</taxon>
        <taxon>Dietzia</taxon>
    </lineage>
</organism>
<proteinExistence type="inferred from homology"/>
<keyword evidence="4" id="KW-1185">Reference proteome</keyword>
<reference evidence="3 4" key="1">
    <citation type="submission" date="2016-04" db="EMBL/GenBank/DDBJ databases">
        <title>Complete genome sequence of Dietzia lutea YIM 80766T, a strain isolated from desert soil in Egypt.</title>
        <authorList>
            <person name="Zhao J."/>
            <person name="Hu B."/>
            <person name="Geng S."/>
            <person name="Nie Y."/>
            <person name="Tang Y."/>
        </authorList>
    </citation>
    <scope>NUCLEOTIDE SEQUENCE [LARGE SCALE GENOMIC DNA]</scope>
    <source>
        <strain evidence="3 4">YIM 80766</strain>
    </source>
</reference>
<evidence type="ECO:0000313" key="4">
    <source>
        <dbReference type="Proteomes" id="UP000244928"/>
    </source>
</evidence>
<feature type="domain" description="Activator of Hsp90 ATPase homologue 1/2-like C-terminal" evidence="2">
    <location>
        <begin position="190"/>
        <end position="321"/>
    </location>
</feature>
<dbReference type="InterPro" id="IPR023393">
    <property type="entry name" value="START-like_dom_sf"/>
</dbReference>
<dbReference type="OrthoDB" id="3365660at2"/>
<evidence type="ECO:0000313" key="3">
    <source>
        <dbReference type="EMBL" id="AWH93168.1"/>
    </source>
</evidence>
<dbReference type="AlphaFoldDB" id="A0A2S1RA52"/>
<dbReference type="SUPFAM" id="SSF55961">
    <property type="entry name" value="Bet v1-like"/>
    <property type="match status" value="2"/>
</dbReference>
<accession>A0A2S1RA52</accession>